<sequence length="453" mass="49499">MAHITTAQQGLAAVDSRNWDEAVAKLSTAIAASENPAWLIARSKAHAGLKRYPESLQDAELAWHRAFERNQRPLLAEAHYRRALAYNALRQYANADACCLYSMRIVKGHQALEKVDPASEFLDDNGNWTATAAQARAHAQGDEINNSDPAKGLAQLDSGPQAMHWRLASTVRIQVLGEMEKLPKDDPARKWTTGQRPPLKETPVLSKEAGGPASAKKLVPKDTPPEVQDFQSRTAITVLIFSKGVKKDDLEVHFYPTKVVLQPVVYPCGDQREFTLDLWGEIEPDSCSWKVTPNKIELILIKTKDGKWPRLGPDTAATAAGPEPRQAPATSSTSSAGPSAPATATGNHAPHPDKASPAKAPAIPTGQPAYPTSSRTGPKNWDLVVQDEDEDEEPDVNAFFKKLYKGATPEQQRAMKKSFIESNGTTLSTDWDDVKARTVLTSPPKGVEAKKWE</sequence>
<protein>
    <submittedName>
        <fullName evidence="5">Protein SGT1</fullName>
    </submittedName>
</protein>
<feature type="compositionally biased region" description="Low complexity" evidence="2">
    <location>
        <begin position="327"/>
        <end position="346"/>
    </location>
</feature>
<organism evidence="5 6">
    <name type="scientific">Escovopsis weberi</name>
    <dbReference type="NCBI Taxonomy" id="150374"/>
    <lineage>
        <taxon>Eukaryota</taxon>
        <taxon>Fungi</taxon>
        <taxon>Dikarya</taxon>
        <taxon>Ascomycota</taxon>
        <taxon>Pezizomycotina</taxon>
        <taxon>Sordariomycetes</taxon>
        <taxon>Hypocreomycetidae</taxon>
        <taxon>Hypocreales</taxon>
        <taxon>Hypocreaceae</taxon>
        <taxon>Escovopsis</taxon>
    </lineage>
</organism>
<dbReference type="InterPro" id="IPR007699">
    <property type="entry name" value="SGS_dom"/>
</dbReference>
<feature type="region of interest" description="Disordered" evidence="2">
    <location>
        <begin position="307"/>
        <end position="380"/>
    </location>
</feature>
<dbReference type="PROSITE" id="PS51203">
    <property type="entry name" value="CS"/>
    <property type="match status" value="1"/>
</dbReference>
<feature type="domain" description="CS" evidence="4">
    <location>
        <begin position="222"/>
        <end position="312"/>
    </location>
</feature>
<dbReference type="InterPro" id="IPR011990">
    <property type="entry name" value="TPR-like_helical_dom_sf"/>
</dbReference>
<dbReference type="Proteomes" id="UP000053831">
    <property type="component" value="Unassembled WGS sequence"/>
</dbReference>
<dbReference type="SUPFAM" id="SSF48452">
    <property type="entry name" value="TPR-like"/>
    <property type="match status" value="1"/>
</dbReference>
<dbReference type="Pfam" id="PF04969">
    <property type="entry name" value="CS"/>
    <property type="match status" value="1"/>
</dbReference>
<evidence type="ECO:0000313" key="5">
    <source>
        <dbReference type="EMBL" id="KOS17118.1"/>
    </source>
</evidence>
<dbReference type="AlphaFoldDB" id="A0A0M8MRT9"/>
<name>A0A0M8MRT9_ESCWE</name>
<dbReference type="PANTHER" id="PTHR45862">
    <property type="entry name" value="PROTEIN SGT1 HOMOLOG"/>
    <property type="match status" value="1"/>
</dbReference>
<dbReference type="Gene3D" id="2.60.40.790">
    <property type="match status" value="1"/>
</dbReference>
<dbReference type="CDD" id="cd06466">
    <property type="entry name" value="p23_CS_SGT1_like"/>
    <property type="match status" value="1"/>
</dbReference>
<gene>
    <name evidence="5" type="ORF">ESCO_006050</name>
</gene>
<dbReference type="STRING" id="150374.A0A0M8MRT9"/>
<keyword evidence="6" id="KW-1185">Reference proteome</keyword>
<comment type="similarity">
    <text evidence="1">Belongs to the SGT1 family.</text>
</comment>
<evidence type="ECO:0000256" key="1">
    <source>
        <dbReference type="ARBA" id="ARBA00008509"/>
    </source>
</evidence>
<evidence type="ECO:0000259" key="4">
    <source>
        <dbReference type="PROSITE" id="PS51203"/>
    </source>
</evidence>
<comment type="caution">
    <text evidence="5">The sequence shown here is derived from an EMBL/GenBank/DDBJ whole genome shotgun (WGS) entry which is preliminary data.</text>
</comment>
<dbReference type="PROSITE" id="PS51048">
    <property type="entry name" value="SGS"/>
    <property type="match status" value="1"/>
</dbReference>
<reference evidence="5 6" key="1">
    <citation type="submission" date="2015-07" db="EMBL/GenBank/DDBJ databases">
        <title>The genome of the fungus Escovopsis weberi, a specialized disease agent of ant agriculture.</title>
        <authorList>
            <person name="de Man T.J."/>
            <person name="Stajich J.E."/>
            <person name="Kubicek C.P."/>
            <person name="Chenthamara K."/>
            <person name="Atanasova L."/>
            <person name="Druzhinina I.S."/>
            <person name="Birnbaum S."/>
            <person name="Barribeau S.M."/>
            <person name="Teiling C."/>
            <person name="Suen G."/>
            <person name="Currie C."/>
            <person name="Gerardo N.M."/>
        </authorList>
    </citation>
    <scope>NUCLEOTIDE SEQUENCE [LARGE SCALE GENOMIC DNA]</scope>
</reference>
<dbReference type="GO" id="GO:0051087">
    <property type="term" value="F:protein-folding chaperone binding"/>
    <property type="evidence" value="ECO:0007669"/>
    <property type="project" value="InterPro"/>
</dbReference>
<dbReference type="Gene3D" id="1.25.40.10">
    <property type="entry name" value="Tetratricopeptide repeat domain"/>
    <property type="match status" value="1"/>
</dbReference>
<feature type="region of interest" description="Disordered" evidence="2">
    <location>
        <begin position="184"/>
        <end position="226"/>
    </location>
</feature>
<dbReference type="Pfam" id="PF05002">
    <property type="entry name" value="SGS"/>
    <property type="match status" value="1"/>
</dbReference>
<proteinExistence type="inferred from homology"/>
<evidence type="ECO:0000313" key="6">
    <source>
        <dbReference type="Proteomes" id="UP000053831"/>
    </source>
</evidence>
<dbReference type="OrthoDB" id="1898560at2759"/>
<dbReference type="InterPro" id="IPR007052">
    <property type="entry name" value="CS_dom"/>
</dbReference>
<dbReference type="EMBL" id="LGSR01000028">
    <property type="protein sequence ID" value="KOS17118.1"/>
    <property type="molecule type" value="Genomic_DNA"/>
</dbReference>
<dbReference type="InterPro" id="IPR044563">
    <property type="entry name" value="Sgt1-like"/>
</dbReference>
<accession>A0A0M8MRT9</accession>
<evidence type="ECO:0000256" key="2">
    <source>
        <dbReference type="SAM" id="MobiDB-lite"/>
    </source>
</evidence>
<dbReference type="SUPFAM" id="SSF49764">
    <property type="entry name" value="HSP20-like chaperones"/>
    <property type="match status" value="1"/>
</dbReference>
<evidence type="ECO:0000259" key="3">
    <source>
        <dbReference type="PROSITE" id="PS51048"/>
    </source>
</evidence>
<feature type="domain" description="SGS" evidence="3">
    <location>
        <begin position="369"/>
        <end position="453"/>
    </location>
</feature>
<dbReference type="InterPro" id="IPR008978">
    <property type="entry name" value="HSP20-like_chaperone"/>
</dbReference>